<gene>
    <name evidence="9" type="ORF">DAD186_20110</name>
</gene>
<dbReference type="Pfam" id="PF20467">
    <property type="entry name" value="MmeI_C"/>
    <property type="match status" value="1"/>
</dbReference>
<dbReference type="InterPro" id="IPR046816">
    <property type="entry name" value="MmeI_Mtase"/>
</dbReference>
<evidence type="ECO:0000313" key="10">
    <source>
        <dbReference type="Proteomes" id="UP000092596"/>
    </source>
</evidence>
<dbReference type="REBASE" id="152275">
    <property type="entry name" value="Dva186ORF20110P"/>
</dbReference>
<keyword evidence="3" id="KW-0808">Transferase</keyword>
<reference evidence="9 10" key="1">
    <citation type="submission" date="2015-06" db="EMBL/GenBank/DDBJ databases">
        <title>Investigation of pathophysiology for high-risk pregnancy and development of treatment modality based on it.</title>
        <authorList>
            <person name="Kim B.-C."/>
            <person name="Lim S."/>
        </authorList>
    </citation>
    <scope>NUCLEOTIDE SEQUENCE [LARGE SCALE GENOMIC DNA]</scope>
    <source>
        <strain evidence="9 10">AD1-86</strain>
    </source>
</reference>
<dbReference type="Proteomes" id="UP000092596">
    <property type="component" value="Chromosome"/>
</dbReference>
<dbReference type="Pfam" id="PF20466">
    <property type="entry name" value="MmeI_TRD"/>
    <property type="match status" value="1"/>
</dbReference>
<name>A0A1B0ZKN0_9MICO</name>
<dbReference type="GO" id="GO:0032259">
    <property type="term" value="P:methylation"/>
    <property type="evidence" value="ECO:0007669"/>
    <property type="project" value="UniProtKB-KW"/>
</dbReference>
<dbReference type="AlphaFoldDB" id="A0A1B0ZKN0"/>
<evidence type="ECO:0000259" key="7">
    <source>
        <dbReference type="Pfam" id="PF20467"/>
    </source>
</evidence>
<dbReference type="EMBL" id="CP012117">
    <property type="protein sequence ID" value="ANP28561.1"/>
    <property type="molecule type" value="Genomic_DNA"/>
</dbReference>
<sequence>MTHTLLNLVDRNDFRRLFIEHLGWENPTLRPVTLSIEDNTYTLTQVAGFSGLRVWYCNELPPRRIQRLIDQELARESHERLVIFGNDTHQEWRWPRRAENGGTHAKLIAHTHAIGQPDSHLESQLEVIRIGFDEEPTLPEILTRMREAFDYEAAESAVAAAKLMAELYVHLDSTGFDEHHASVFLVRTLFCLYADDSDLWQRDLFTRYIEERTNEDGSDLGEKLADLYQALNQPREERPSQDDELIQAFPYVNGSVFGEATETPAFTEQSRKLLLKATYFNWAEISPAIFGSLFQAVKDKRARREFGAHYTTEENILKAIRPLFLDDLEESFAKAYDSKKALEALLKKLGDLNILDPACGCGNFLIIAYRELRALELRIHQRLQELYPKRRQLSLDAASLVHVKLSQFHGIEIEEWPATIAKTAMFFVEHQANQALSLALGYAYPMLPLQDSAQITVGNALRLDWRELLPAGPNTFIMGNPPFIGQYTKAADQTEDMKLVWGELYDGYLDYVTAWFKKASDFFRPVNGGRFAFVSTNSIAQGQPVPALFGPLFDAGWRIRFAHQTFAWQSEAPGGAAVHCVITGYDKHERSAPQLFTYDNVKGEPQQVPAKQINAYLVDGPNVLVQKRSKALSPQLPKVAFGSKPADGGNLIVEPNEHAAVVEDPIAAKYLRPFIGAKQLIHNTPRWCLWMADEEFNPSDIQRSPILKERVEVCRRWRSSQTTGGDAYKLRDTPHLFRGNEHRPLVPYVGIPRHFSETRAFATVKRFAADVICGDANFAAEDPDGFLFGVISSSMFITWQRAVGGKIKSDLRFSNTLVWNNLPLPTVHQDLRDMVIEAGKGVIAARELHPERSLADHYNPLAMSPALLKAHAALDRVVDKAFGAKKPLHSNEERLALLFERYADMTA</sequence>
<evidence type="ECO:0000259" key="5">
    <source>
        <dbReference type="Pfam" id="PF20465"/>
    </source>
</evidence>
<evidence type="ECO:0000256" key="3">
    <source>
        <dbReference type="ARBA" id="ARBA00022679"/>
    </source>
</evidence>
<dbReference type="KEGG" id="dva:DAD186_20110"/>
<dbReference type="InterPro" id="IPR046819">
    <property type="entry name" value="MmeI_hel"/>
</dbReference>
<dbReference type="InterPro" id="IPR029063">
    <property type="entry name" value="SAM-dependent_MTases_sf"/>
</dbReference>
<dbReference type="PANTHER" id="PTHR33841">
    <property type="entry name" value="DNA METHYLTRANSFERASE YEEA-RELATED"/>
    <property type="match status" value="1"/>
</dbReference>
<accession>A0A1B0ZKN0</accession>
<keyword evidence="2" id="KW-0489">Methyltransferase</keyword>
<proteinExistence type="predicted"/>
<dbReference type="PATRIC" id="fig|1630135.4.peg.2010"/>
<dbReference type="Pfam" id="PF20473">
    <property type="entry name" value="MmeI_Mtase"/>
    <property type="match status" value="1"/>
</dbReference>
<dbReference type="GO" id="GO:0009007">
    <property type="term" value="F:site-specific DNA-methyltransferase (adenine-specific) activity"/>
    <property type="evidence" value="ECO:0007669"/>
    <property type="project" value="UniProtKB-EC"/>
</dbReference>
<dbReference type="Pfam" id="PF20465">
    <property type="entry name" value="MmeI_hel"/>
    <property type="match status" value="1"/>
</dbReference>
<evidence type="ECO:0000313" key="9">
    <source>
        <dbReference type="EMBL" id="ANP28561.1"/>
    </source>
</evidence>
<feature type="domain" description="MmeI-like C-terminal" evidence="7">
    <location>
        <begin position="832"/>
        <end position="906"/>
    </location>
</feature>
<dbReference type="EC" id="2.1.1.72" evidence="1"/>
<evidence type="ECO:0000259" key="6">
    <source>
        <dbReference type="Pfam" id="PF20466"/>
    </source>
</evidence>
<dbReference type="InterPro" id="IPR046818">
    <property type="entry name" value="MmeI_C"/>
</dbReference>
<evidence type="ECO:0000256" key="2">
    <source>
        <dbReference type="ARBA" id="ARBA00022603"/>
    </source>
</evidence>
<feature type="domain" description="MmeI-like helicase spacer" evidence="5">
    <location>
        <begin position="179"/>
        <end position="257"/>
    </location>
</feature>
<dbReference type="RefSeq" id="WP_065248531.1">
    <property type="nucleotide sequence ID" value="NZ_CP012117.1"/>
</dbReference>
<dbReference type="InterPro" id="IPR050953">
    <property type="entry name" value="N4_N6_ade-DNA_methylase"/>
</dbReference>
<evidence type="ECO:0000256" key="1">
    <source>
        <dbReference type="ARBA" id="ARBA00011900"/>
    </source>
</evidence>
<organism evidence="9 10">
    <name type="scientific">Dermabacter vaginalis</name>
    <dbReference type="NCBI Taxonomy" id="1630135"/>
    <lineage>
        <taxon>Bacteria</taxon>
        <taxon>Bacillati</taxon>
        <taxon>Actinomycetota</taxon>
        <taxon>Actinomycetes</taxon>
        <taxon>Micrococcales</taxon>
        <taxon>Dermabacteraceae</taxon>
        <taxon>Dermabacter</taxon>
    </lineage>
</organism>
<feature type="domain" description="MmeI-like DNA-methyltransferase" evidence="8">
    <location>
        <begin position="333"/>
        <end position="596"/>
    </location>
</feature>
<feature type="domain" description="MmeI-like target recognition" evidence="6">
    <location>
        <begin position="619"/>
        <end position="826"/>
    </location>
</feature>
<dbReference type="InterPro" id="IPR046820">
    <property type="entry name" value="MmeI_TRD"/>
</dbReference>
<protein>
    <recommendedName>
        <fullName evidence="1">site-specific DNA-methyltransferase (adenine-specific)</fullName>
        <ecNumber evidence="1">2.1.1.72</ecNumber>
    </recommendedName>
</protein>
<dbReference type="PANTHER" id="PTHR33841:SF1">
    <property type="entry name" value="DNA METHYLTRANSFERASE A"/>
    <property type="match status" value="1"/>
</dbReference>
<dbReference type="Gene3D" id="3.40.50.150">
    <property type="entry name" value="Vaccinia Virus protein VP39"/>
    <property type="match status" value="1"/>
</dbReference>
<evidence type="ECO:0000259" key="8">
    <source>
        <dbReference type="Pfam" id="PF20473"/>
    </source>
</evidence>
<evidence type="ECO:0000256" key="4">
    <source>
        <dbReference type="ARBA" id="ARBA00047942"/>
    </source>
</evidence>
<comment type="catalytic activity">
    <reaction evidence="4">
        <text>a 2'-deoxyadenosine in DNA + S-adenosyl-L-methionine = an N(6)-methyl-2'-deoxyadenosine in DNA + S-adenosyl-L-homocysteine + H(+)</text>
        <dbReference type="Rhea" id="RHEA:15197"/>
        <dbReference type="Rhea" id="RHEA-COMP:12418"/>
        <dbReference type="Rhea" id="RHEA-COMP:12419"/>
        <dbReference type="ChEBI" id="CHEBI:15378"/>
        <dbReference type="ChEBI" id="CHEBI:57856"/>
        <dbReference type="ChEBI" id="CHEBI:59789"/>
        <dbReference type="ChEBI" id="CHEBI:90615"/>
        <dbReference type="ChEBI" id="CHEBI:90616"/>
        <dbReference type="EC" id="2.1.1.72"/>
    </reaction>
</comment>
<dbReference type="SUPFAM" id="SSF53335">
    <property type="entry name" value="S-adenosyl-L-methionine-dependent methyltransferases"/>
    <property type="match status" value="1"/>
</dbReference>